<accession>A0A0H4T5U8</accession>
<dbReference type="SFLD" id="SFLDG01129">
    <property type="entry name" value="C1.5:_HAD__Beta-PGM__Phosphata"/>
    <property type="match status" value="1"/>
</dbReference>
<dbReference type="Pfam" id="PF13419">
    <property type="entry name" value="HAD_2"/>
    <property type="match status" value="1"/>
</dbReference>
<dbReference type="EMBL" id="KT007008">
    <property type="protein sequence ID" value="AKQ03113.1"/>
    <property type="molecule type" value="Genomic_DNA"/>
</dbReference>
<dbReference type="NCBIfam" id="TIGR01509">
    <property type="entry name" value="HAD-SF-IA-v3"/>
    <property type="match status" value="1"/>
</dbReference>
<dbReference type="SFLD" id="SFLDG01135">
    <property type="entry name" value="C1.5.6:_HAD__Beta-PGM__Phospha"/>
    <property type="match status" value="1"/>
</dbReference>
<evidence type="ECO:0000313" key="2">
    <source>
        <dbReference type="EMBL" id="AKQ03113.1"/>
    </source>
</evidence>
<dbReference type="SUPFAM" id="SSF56784">
    <property type="entry name" value="HAD-like"/>
    <property type="match status" value="1"/>
</dbReference>
<dbReference type="InterPro" id="IPR050155">
    <property type="entry name" value="HAD-like_hydrolase_sf"/>
</dbReference>
<dbReference type="Gene3D" id="3.40.50.1000">
    <property type="entry name" value="HAD superfamily/HAD-like"/>
    <property type="match status" value="1"/>
</dbReference>
<comment type="similarity">
    <text evidence="1">Belongs to the HAD-like hydrolase superfamily.</text>
</comment>
<dbReference type="NCBIfam" id="TIGR01549">
    <property type="entry name" value="HAD-SF-IA-v1"/>
    <property type="match status" value="1"/>
</dbReference>
<proteinExistence type="inferred from homology"/>
<evidence type="ECO:0000256" key="1">
    <source>
        <dbReference type="ARBA" id="ARBA00007958"/>
    </source>
</evidence>
<dbReference type="AlphaFoldDB" id="A0A0H4T5U8"/>
<dbReference type="InterPro" id="IPR006439">
    <property type="entry name" value="HAD-SF_hydro_IA"/>
</dbReference>
<dbReference type="InterPro" id="IPR023198">
    <property type="entry name" value="PGP-like_dom2"/>
</dbReference>
<protein>
    <submittedName>
        <fullName evidence="2">HAD family hydrolase, pyrophosphatase PpaX</fullName>
        <ecNumber evidence="2">3.1.3.18</ecNumber>
        <ecNumber evidence="2">3.6.1.1</ecNumber>
    </submittedName>
</protein>
<sequence>MALAILFDIDGTLLDTLDAIIEAMNRACADLSVSPLFRADELRPMIGTPVQRQLKELRAITGPLADEFTDRYYAHFTQLVELGVVPYPGVRETFPSFRGRAITTMSTRRRGEAAHMLRVAGLDSYFRVIVGGDEVQRPKPNPDLPLHGAKALGARPQDCVVVGDSPVDVRAGRAAGMKTVAVTYGYGDRLALRDSAPDAMIEVFDHLPRVLRDLESEP</sequence>
<dbReference type="GO" id="GO:0004427">
    <property type="term" value="F:inorganic diphosphate phosphatase activity"/>
    <property type="evidence" value="ECO:0007669"/>
    <property type="project" value="UniProtKB-EC"/>
</dbReference>
<dbReference type="PANTHER" id="PTHR43434:SF1">
    <property type="entry name" value="PHOSPHOGLYCOLATE PHOSPHATASE"/>
    <property type="match status" value="1"/>
</dbReference>
<reference evidence="2" key="1">
    <citation type="journal article" date="2015" name="ISME J.">
        <title>Aquifer environment selects for microbial species cohorts in sediment and groundwater.</title>
        <authorList>
            <person name="Hug L.A."/>
            <person name="Thomas B.C."/>
            <person name="Brown C.T."/>
            <person name="Frischkorn K.R."/>
            <person name="Williams K.H."/>
            <person name="Tringe S.G."/>
            <person name="Banfield J.F."/>
        </authorList>
    </citation>
    <scope>NUCLEOTIDE SEQUENCE</scope>
</reference>
<dbReference type="InterPro" id="IPR036412">
    <property type="entry name" value="HAD-like_sf"/>
</dbReference>
<dbReference type="GO" id="GO:0006281">
    <property type="term" value="P:DNA repair"/>
    <property type="evidence" value="ECO:0007669"/>
    <property type="project" value="TreeGrafter"/>
</dbReference>
<dbReference type="InterPro" id="IPR023214">
    <property type="entry name" value="HAD_sf"/>
</dbReference>
<dbReference type="PANTHER" id="PTHR43434">
    <property type="entry name" value="PHOSPHOGLYCOLATE PHOSPHATASE"/>
    <property type="match status" value="1"/>
</dbReference>
<dbReference type="EC" id="3.6.1.1" evidence="2"/>
<organism evidence="2">
    <name type="scientific">uncultured euryarchaeote Rifle_16ft_4_minimus_37884</name>
    <dbReference type="NCBI Taxonomy" id="1665196"/>
    <lineage>
        <taxon>Archaea</taxon>
        <taxon>Methanobacteriati</taxon>
        <taxon>Methanobacteriota</taxon>
        <taxon>environmental samples</taxon>
    </lineage>
</organism>
<dbReference type="SFLD" id="SFLDS00003">
    <property type="entry name" value="Haloacid_Dehalogenase"/>
    <property type="match status" value="1"/>
</dbReference>
<dbReference type="GO" id="GO:0008967">
    <property type="term" value="F:phosphoglycolate phosphatase activity"/>
    <property type="evidence" value="ECO:0007669"/>
    <property type="project" value="UniProtKB-EC"/>
</dbReference>
<dbReference type="EC" id="3.1.3.18" evidence="2"/>
<dbReference type="Gene3D" id="1.10.150.240">
    <property type="entry name" value="Putative phosphatase, domain 2"/>
    <property type="match status" value="1"/>
</dbReference>
<dbReference type="InterPro" id="IPR041492">
    <property type="entry name" value="HAD_2"/>
</dbReference>
<keyword evidence="2" id="KW-0378">Hydrolase</keyword>
<name>A0A0H4T5U8_9EURY</name>